<comment type="caution">
    <text evidence="1">The sequence shown here is derived from an EMBL/GenBank/DDBJ whole genome shotgun (WGS) entry which is preliminary data.</text>
</comment>
<evidence type="ECO:0000313" key="2">
    <source>
        <dbReference type="Proteomes" id="UP000649573"/>
    </source>
</evidence>
<keyword evidence="2" id="KW-1185">Reference proteome</keyword>
<protein>
    <recommendedName>
        <fullName evidence="3">TniQ protein</fullName>
    </recommendedName>
</protein>
<dbReference type="EMBL" id="BMRE01000025">
    <property type="protein sequence ID" value="GGU53183.1"/>
    <property type="molecule type" value="Genomic_DNA"/>
</dbReference>
<proteinExistence type="predicted"/>
<evidence type="ECO:0000313" key="1">
    <source>
        <dbReference type="EMBL" id="GGU53183.1"/>
    </source>
</evidence>
<gene>
    <name evidence="1" type="ORF">GCM10010178_52520</name>
</gene>
<accession>A0ABQ2UUG8</accession>
<sequence>MGCGGFPHRPTLPLVIELPDDLRDKIETHLAEGDVLLARFWLRRHCPQTVSSDEVDDTLLALAESKGLPIACTCCGEPGAVFRPHLVLNPTCERCAAQRRTWTCPECGSQIEYDADAGCSSCSSCEARPLWEALPQSVRDEIGEMVDNDRAIPSIYRLMELDGGKRPNTEYMRMVSYRMRLRRADQNRRNSSGSIPRNAS</sequence>
<dbReference type="Proteomes" id="UP000649573">
    <property type="component" value="Unassembled WGS sequence"/>
</dbReference>
<evidence type="ECO:0008006" key="3">
    <source>
        <dbReference type="Google" id="ProtNLM"/>
    </source>
</evidence>
<reference evidence="2" key="1">
    <citation type="journal article" date="2019" name="Int. J. Syst. Evol. Microbiol.">
        <title>The Global Catalogue of Microorganisms (GCM) 10K type strain sequencing project: providing services to taxonomists for standard genome sequencing and annotation.</title>
        <authorList>
            <consortium name="The Broad Institute Genomics Platform"/>
            <consortium name="The Broad Institute Genome Sequencing Center for Infectious Disease"/>
            <person name="Wu L."/>
            <person name="Ma J."/>
        </authorList>
    </citation>
    <scope>NUCLEOTIDE SEQUENCE [LARGE SCALE GENOMIC DNA]</scope>
    <source>
        <strain evidence="2">JCM 3296</strain>
    </source>
</reference>
<organism evidence="1 2">
    <name type="scientific">Lentzea flava</name>
    <dbReference type="NCBI Taxonomy" id="103732"/>
    <lineage>
        <taxon>Bacteria</taxon>
        <taxon>Bacillati</taxon>
        <taxon>Actinomycetota</taxon>
        <taxon>Actinomycetes</taxon>
        <taxon>Pseudonocardiales</taxon>
        <taxon>Pseudonocardiaceae</taxon>
        <taxon>Lentzea</taxon>
    </lineage>
</organism>
<name>A0ABQ2UUG8_9PSEU</name>